<evidence type="ECO:0000256" key="4">
    <source>
        <dbReference type="ARBA" id="ARBA00022692"/>
    </source>
</evidence>
<dbReference type="EMBL" id="CP059066">
    <property type="protein sequence ID" value="QSQ08192.1"/>
    <property type="molecule type" value="Genomic_DNA"/>
</dbReference>
<dbReference type="GO" id="GO:0004222">
    <property type="term" value="F:metalloendopeptidase activity"/>
    <property type="evidence" value="ECO:0007669"/>
    <property type="project" value="InterPro"/>
</dbReference>
<feature type="transmembrane region" description="Helical" evidence="12">
    <location>
        <begin position="51"/>
        <end position="71"/>
    </location>
</feature>
<evidence type="ECO:0000256" key="8">
    <source>
        <dbReference type="ARBA" id="ARBA00022989"/>
    </source>
</evidence>
<dbReference type="CDD" id="cd07335">
    <property type="entry name" value="M48B_HtpX_like"/>
    <property type="match status" value="1"/>
</dbReference>
<dbReference type="AlphaFoldDB" id="A0A8A0RJY7"/>
<evidence type="ECO:0000256" key="5">
    <source>
        <dbReference type="ARBA" id="ARBA00022723"/>
    </source>
</evidence>
<gene>
    <name evidence="14" type="primary">htpX</name>
    <name evidence="14" type="ORF">H0A61_00512</name>
</gene>
<dbReference type="Pfam" id="PF01435">
    <property type="entry name" value="Peptidase_M48"/>
    <property type="match status" value="1"/>
</dbReference>
<dbReference type="GO" id="GO:0005886">
    <property type="term" value="C:plasma membrane"/>
    <property type="evidence" value="ECO:0007669"/>
    <property type="project" value="UniProtKB-SubCell"/>
</dbReference>
<dbReference type="EC" id="3.4.24.-" evidence="14"/>
<feature type="transmembrane region" description="Helical" evidence="12">
    <location>
        <begin position="205"/>
        <end position="233"/>
    </location>
</feature>
<evidence type="ECO:0000256" key="1">
    <source>
        <dbReference type="ARBA" id="ARBA00004651"/>
    </source>
</evidence>
<keyword evidence="6 11" id="KW-0378">Hydrolase</keyword>
<keyword evidence="8 12" id="KW-1133">Transmembrane helix</keyword>
<keyword evidence="7 11" id="KW-0862">Zinc</keyword>
<dbReference type="PANTHER" id="PTHR43221:SF1">
    <property type="entry name" value="PROTEASE HTPX"/>
    <property type="match status" value="1"/>
</dbReference>
<comment type="cofactor">
    <cofactor evidence="11">
        <name>Zn(2+)</name>
        <dbReference type="ChEBI" id="CHEBI:29105"/>
    </cofactor>
    <text evidence="11">Binds 1 zinc ion per subunit.</text>
</comment>
<comment type="subcellular location">
    <subcellularLocation>
        <location evidence="1">Cell membrane</location>
        <topology evidence="1">Multi-pass membrane protein</topology>
    </subcellularLocation>
</comment>
<evidence type="ECO:0000256" key="3">
    <source>
        <dbReference type="ARBA" id="ARBA00022670"/>
    </source>
</evidence>
<evidence type="ECO:0000259" key="13">
    <source>
        <dbReference type="Pfam" id="PF01435"/>
    </source>
</evidence>
<dbReference type="GO" id="GO:0046872">
    <property type="term" value="F:metal ion binding"/>
    <property type="evidence" value="ECO:0007669"/>
    <property type="project" value="UniProtKB-KW"/>
</dbReference>
<keyword evidence="3 11" id="KW-0645">Protease</keyword>
<dbReference type="KEGG" id="kme:H0A61_00512"/>
<keyword evidence="15" id="KW-1185">Reference proteome</keyword>
<keyword evidence="2" id="KW-1003">Cell membrane</keyword>
<keyword evidence="5" id="KW-0479">Metal-binding</keyword>
<sequence>MNKDFSQIINKIAGSCKLETKSGFFKTFKWLVLANAAVVLSLAIISGGALIAYSPFILLLGSVFPFISLLFSKSLAKKAHNIRIIDPETNDGYEKSLYEMVKSLCQKAGIEKIPEVGIYESSDMNAFATGPSKNQSLITFSSALLNNMDEKGIAAVAAHEIAHIVNGDMITMSIVQSVVNAFTLLITIPLSFIKIFALFSDQVDALAYLFISFVKFIITSIVLFLGNLVVMAFSRKREFEADKLAAYLLDKNYMIHALKILSQDTVTFPKEQKAYAAFKINAPSALFDIFSTHPSIERRIERLEKLEL</sequence>
<feature type="domain" description="Peptidase M48" evidence="13">
    <location>
        <begin position="95"/>
        <end position="306"/>
    </location>
</feature>
<dbReference type="Gene3D" id="3.30.2010.10">
    <property type="entry name" value="Metalloproteases ('zincins'), catalytic domain"/>
    <property type="match status" value="1"/>
</dbReference>
<keyword evidence="10 12" id="KW-0472">Membrane</keyword>
<dbReference type="RefSeq" id="WP_206708424.1">
    <property type="nucleotide sequence ID" value="NZ_CP059066.1"/>
</dbReference>
<dbReference type="InterPro" id="IPR001915">
    <property type="entry name" value="Peptidase_M48"/>
</dbReference>
<reference evidence="14" key="1">
    <citation type="submission" date="2020-07" db="EMBL/GenBank/DDBJ databases">
        <title>Koleobacter methoxysyntrophicus gen. nov., sp. nov., a novel anaerobic bacterium isolated from deep subsurface oil field and proposal of Koleobacterales ord. nov. in the phylum Firmicutes.</title>
        <authorList>
            <person name="Sakamoto S."/>
            <person name="Tamaki H."/>
        </authorList>
    </citation>
    <scope>NUCLEOTIDE SEQUENCE</scope>
    <source>
        <strain evidence="14">NRmbB1</strain>
    </source>
</reference>
<evidence type="ECO:0000256" key="9">
    <source>
        <dbReference type="ARBA" id="ARBA00023049"/>
    </source>
</evidence>
<feature type="transmembrane region" description="Helical" evidence="12">
    <location>
        <begin position="178"/>
        <end position="199"/>
    </location>
</feature>
<protein>
    <submittedName>
        <fullName evidence="14">Protease HtpX</fullName>
        <ecNumber evidence="14">3.4.24.-</ecNumber>
    </submittedName>
</protein>
<keyword evidence="4 12" id="KW-0812">Transmembrane</keyword>
<feature type="transmembrane region" description="Helical" evidence="12">
    <location>
        <begin position="27"/>
        <end position="45"/>
    </location>
</feature>
<dbReference type="GO" id="GO:0006508">
    <property type="term" value="P:proteolysis"/>
    <property type="evidence" value="ECO:0007669"/>
    <property type="project" value="UniProtKB-KW"/>
</dbReference>
<dbReference type="PANTHER" id="PTHR43221">
    <property type="entry name" value="PROTEASE HTPX"/>
    <property type="match status" value="1"/>
</dbReference>
<evidence type="ECO:0000256" key="12">
    <source>
        <dbReference type="SAM" id="Phobius"/>
    </source>
</evidence>
<evidence type="ECO:0000256" key="7">
    <source>
        <dbReference type="ARBA" id="ARBA00022833"/>
    </source>
</evidence>
<evidence type="ECO:0000256" key="6">
    <source>
        <dbReference type="ARBA" id="ARBA00022801"/>
    </source>
</evidence>
<keyword evidence="9 11" id="KW-0482">Metalloprotease</keyword>
<organism evidence="14 15">
    <name type="scientific">Koleobacter methoxysyntrophicus</name>
    <dbReference type="NCBI Taxonomy" id="2751313"/>
    <lineage>
        <taxon>Bacteria</taxon>
        <taxon>Bacillati</taxon>
        <taxon>Bacillota</taxon>
        <taxon>Clostridia</taxon>
        <taxon>Koleobacterales</taxon>
        <taxon>Koleobacteraceae</taxon>
        <taxon>Koleobacter</taxon>
    </lineage>
</organism>
<evidence type="ECO:0000256" key="2">
    <source>
        <dbReference type="ARBA" id="ARBA00022475"/>
    </source>
</evidence>
<evidence type="ECO:0000313" key="15">
    <source>
        <dbReference type="Proteomes" id="UP000662904"/>
    </source>
</evidence>
<dbReference type="InterPro" id="IPR050083">
    <property type="entry name" value="HtpX_protease"/>
</dbReference>
<evidence type="ECO:0000256" key="10">
    <source>
        <dbReference type="ARBA" id="ARBA00023136"/>
    </source>
</evidence>
<dbReference type="Proteomes" id="UP000662904">
    <property type="component" value="Chromosome"/>
</dbReference>
<comment type="similarity">
    <text evidence="11">Belongs to the peptidase M48 family.</text>
</comment>
<accession>A0A8A0RJY7</accession>
<proteinExistence type="inferred from homology"/>
<evidence type="ECO:0000256" key="11">
    <source>
        <dbReference type="RuleBase" id="RU003983"/>
    </source>
</evidence>
<evidence type="ECO:0000313" key="14">
    <source>
        <dbReference type="EMBL" id="QSQ08192.1"/>
    </source>
</evidence>
<name>A0A8A0RJY7_9FIRM</name>